<comment type="caution">
    <text evidence="2">The sequence shown here is derived from an EMBL/GenBank/DDBJ whole genome shotgun (WGS) entry which is preliminary data.</text>
</comment>
<evidence type="ECO:0000313" key="3">
    <source>
        <dbReference type="Proteomes" id="UP001516400"/>
    </source>
</evidence>
<dbReference type="EMBL" id="JABFTP020000083">
    <property type="protein sequence ID" value="KAL3275346.1"/>
    <property type="molecule type" value="Genomic_DNA"/>
</dbReference>
<reference evidence="2 3" key="1">
    <citation type="journal article" date="2021" name="BMC Biol.">
        <title>Horizontally acquired antibacterial genes associated with adaptive radiation of ladybird beetles.</title>
        <authorList>
            <person name="Li H.S."/>
            <person name="Tang X.F."/>
            <person name="Huang Y.H."/>
            <person name="Xu Z.Y."/>
            <person name="Chen M.L."/>
            <person name="Du X.Y."/>
            <person name="Qiu B.Y."/>
            <person name="Chen P.T."/>
            <person name="Zhang W."/>
            <person name="Slipinski A."/>
            <person name="Escalona H.E."/>
            <person name="Waterhouse R.M."/>
            <person name="Zwick A."/>
            <person name="Pang H."/>
        </authorList>
    </citation>
    <scope>NUCLEOTIDE SEQUENCE [LARGE SCALE GENOMIC DNA]</scope>
    <source>
        <strain evidence="2">SYSU2018</strain>
    </source>
</reference>
<evidence type="ECO:0000313" key="2">
    <source>
        <dbReference type="EMBL" id="KAL3275346.1"/>
    </source>
</evidence>
<sequence>MGLRFTTPEIGAAEDDLGEVVVDDSDNNPDYICSDNSSYDDTSDDDLSNEAFLANIARRRHSQLHPVFNSDIPSQIAVPYLGKNDMEWHLYASSTGVRVAAAKII</sequence>
<accession>A0ABD2N997</accession>
<feature type="region of interest" description="Disordered" evidence="1">
    <location>
        <begin position="24"/>
        <end position="44"/>
    </location>
</feature>
<gene>
    <name evidence="2" type="ORF">HHI36_020113</name>
</gene>
<evidence type="ECO:0000256" key="1">
    <source>
        <dbReference type="SAM" id="MobiDB-lite"/>
    </source>
</evidence>
<protein>
    <submittedName>
        <fullName evidence="2">Uncharacterized protein</fullName>
    </submittedName>
</protein>
<dbReference type="AlphaFoldDB" id="A0ABD2N997"/>
<name>A0ABD2N997_9CUCU</name>
<organism evidence="2 3">
    <name type="scientific">Cryptolaemus montrouzieri</name>
    <dbReference type="NCBI Taxonomy" id="559131"/>
    <lineage>
        <taxon>Eukaryota</taxon>
        <taxon>Metazoa</taxon>
        <taxon>Ecdysozoa</taxon>
        <taxon>Arthropoda</taxon>
        <taxon>Hexapoda</taxon>
        <taxon>Insecta</taxon>
        <taxon>Pterygota</taxon>
        <taxon>Neoptera</taxon>
        <taxon>Endopterygota</taxon>
        <taxon>Coleoptera</taxon>
        <taxon>Polyphaga</taxon>
        <taxon>Cucujiformia</taxon>
        <taxon>Coccinelloidea</taxon>
        <taxon>Coccinellidae</taxon>
        <taxon>Scymninae</taxon>
        <taxon>Scymnini</taxon>
        <taxon>Cryptolaemus</taxon>
    </lineage>
</organism>
<proteinExistence type="predicted"/>
<dbReference type="Proteomes" id="UP001516400">
    <property type="component" value="Unassembled WGS sequence"/>
</dbReference>
<keyword evidence="3" id="KW-1185">Reference proteome</keyword>